<comment type="caution">
    <text evidence="1">The sequence shown here is derived from an EMBL/GenBank/DDBJ whole genome shotgun (WGS) entry which is preliminary data.</text>
</comment>
<sequence length="60" mass="6798">MAERFVCSVCDLTEDRCLCEKYCGLCQGLHNVRLCNDGLYYCLDCREACDLQAQEAESHG</sequence>
<organism evidence="1 2">
    <name type="scientific">Candidatus Korobacter versatilis</name>
    <dbReference type="NCBI Taxonomy" id="658062"/>
    <lineage>
        <taxon>Bacteria</taxon>
        <taxon>Pseudomonadati</taxon>
        <taxon>Acidobacteriota</taxon>
        <taxon>Terriglobia</taxon>
        <taxon>Terriglobales</taxon>
        <taxon>Candidatus Korobacteraceae</taxon>
        <taxon>Candidatus Korobacter</taxon>
    </lineage>
</organism>
<reference evidence="1" key="1">
    <citation type="submission" date="2020-07" db="EMBL/GenBank/DDBJ databases">
        <title>Huge and variable diversity of episymbiotic CPR bacteria and DPANN archaea in groundwater ecosystems.</title>
        <authorList>
            <person name="He C.Y."/>
            <person name="Keren R."/>
            <person name="Whittaker M."/>
            <person name="Farag I.F."/>
            <person name="Doudna J."/>
            <person name="Cate J.H.D."/>
            <person name="Banfield J.F."/>
        </authorList>
    </citation>
    <scope>NUCLEOTIDE SEQUENCE</scope>
    <source>
        <strain evidence="1">NC_groundwater_580_Pr5_B-0.1um_64_19</strain>
    </source>
</reference>
<dbReference type="AlphaFoldDB" id="A0A932EQR5"/>
<name>A0A932EQR5_9BACT</name>
<proteinExistence type="predicted"/>
<dbReference type="Proteomes" id="UP000779809">
    <property type="component" value="Unassembled WGS sequence"/>
</dbReference>
<evidence type="ECO:0000313" key="1">
    <source>
        <dbReference type="EMBL" id="MBI2679153.1"/>
    </source>
</evidence>
<protein>
    <submittedName>
        <fullName evidence="1">Uncharacterized protein</fullName>
    </submittedName>
</protein>
<dbReference type="EMBL" id="JACPNR010000013">
    <property type="protein sequence ID" value="MBI2679153.1"/>
    <property type="molecule type" value="Genomic_DNA"/>
</dbReference>
<accession>A0A932EQR5</accession>
<gene>
    <name evidence="1" type="ORF">HYX28_10275</name>
</gene>
<evidence type="ECO:0000313" key="2">
    <source>
        <dbReference type="Proteomes" id="UP000779809"/>
    </source>
</evidence>